<evidence type="ECO:0000313" key="1">
    <source>
        <dbReference type="EMBL" id="AYJ73317.1"/>
    </source>
</evidence>
<proteinExistence type="predicted"/>
<sequence>MSNIFIATSSYGEIKAGDRFELVRGDVDYLLADDGYTVEVVIDKYSPDFVIAARGPRITFESEEMYVHG</sequence>
<protein>
    <submittedName>
        <fullName evidence="1">Uncharacterized protein</fullName>
    </submittedName>
</protein>
<evidence type="ECO:0000313" key="2">
    <source>
        <dbReference type="Proteomes" id="UP000279491"/>
    </source>
</evidence>
<organism evidence="1">
    <name type="scientific">Cronobacter phage CS01</name>
    <dbReference type="NCBI Taxonomy" id="2496544"/>
    <lineage>
        <taxon>Viruses</taxon>
        <taxon>Duplodnaviria</taxon>
        <taxon>Heunggongvirae</taxon>
        <taxon>Uroviricota</taxon>
        <taxon>Caudoviricetes</taxon>
        <taxon>Drexlerviridae</taxon>
        <taxon>Kyungwonvirus</taxon>
        <taxon>Kyungwonvirus CS01</taxon>
    </lineage>
</organism>
<dbReference type="Proteomes" id="UP000279491">
    <property type="component" value="Segment"/>
</dbReference>
<reference evidence="1" key="1">
    <citation type="submission" date="2018-09" db="EMBL/GenBank/DDBJ databases">
        <title>Genome Analysis and Characterisation of Bacteriophage CS01 Active against Cronobacter sakazakii.</title>
        <authorList>
            <person name="Kim G.-H."/>
            <person name="Kim J."/>
            <person name="Yoon S.-S."/>
        </authorList>
    </citation>
    <scope>NUCLEOTIDE SEQUENCE [LARGE SCALE GENOMIC DNA]</scope>
</reference>
<accession>A0A3B8DXC7</accession>
<gene>
    <name evidence="1" type="ORF">CS01_029</name>
</gene>
<name>A0A3B8DXC7_9CAUD</name>
<dbReference type="EMBL" id="MH845412">
    <property type="protein sequence ID" value="AYJ73317.1"/>
    <property type="molecule type" value="Genomic_DNA"/>
</dbReference>
<keyword evidence="2" id="KW-1185">Reference proteome</keyword>